<dbReference type="SUPFAM" id="SSF56112">
    <property type="entry name" value="Protein kinase-like (PK-like)"/>
    <property type="match status" value="1"/>
</dbReference>
<evidence type="ECO:0000256" key="2">
    <source>
        <dbReference type="SAM" id="MobiDB-lite"/>
    </source>
</evidence>
<evidence type="ECO:0000256" key="1">
    <source>
        <dbReference type="ARBA" id="ARBA00009670"/>
    </source>
</evidence>
<proteinExistence type="inferred from homology"/>
<evidence type="ECO:0000313" key="6">
    <source>
        <dbReference type="EMBL" id="GFH56581.1"/>
    </source>
</evidence>
<keyword evidence="3" id="KW-0472">Membrane</keyword>
<keyword evidence="6" id="KW-0418">Kinase</keyword>
<feature type="transmembrane region" description="Helical" evidence="3">
    <location>
        <begin position="742"/>
        <end position="768"/>
    </location>
</feature>
<feature type="compositionally biased region" description="Acidic residues" evidence="2">
    <location>
        <begin position="86"/>
        <end position="99"/>
    </location>
</feature>
<keyword evidence="6" id="KW-0808">Transferase</keyword>
<dbReference type="EMBL" id="BLLK01000052">
    <property type="protein sequence ID" value="GFH56581.1"/>
    <property type="molecule type" value="Genomic_DNA"/>
</dbReference>
<dbReference type="InterPro" id="IPR011009">
    <property type="entry name" value="Kinase-like_dom_sf"/>
</dbReference>
<evidence type="ECO:0000313" key="7">
    <source>
        <dbReference type="Proteomes" id="UP001054902"/>
    </source>
</evidence>
<name>A0AAD3HAV4_9STRA</name>
<dbReference type="InterPro" id="IPR004147">
    <property type="entry name" value="ABC1_dom"/>
</dbReference>
<feature type="compositionally biased region" description="Basic and acidic residues" evidence="2">
    <location>
        <begin position="100"/>
        <end position="117"/>
    </location>
</feature>
<keyword evidence="7" id="KW-1185">Reference proteome</keyword>
<organism evidence="6 7">
    <name type="scientific">Chaetoceros tenuissimus</name>
    <dbReference type="NCBI Taxonomy" id="426638"/>
    <lineage>
        <taxon>Eukaryota</taxon>
        <taxon>Sar</taxon>
        <taxon>Stramenopiles</taxon>
        <taxon>Ochrophyta</taxon>
        <taxon>Bacillariophyta</taxon>
        <taxon>Coscinodiscophyceae</taxon>
        <taxon>Chaetocerotophycidae</taxon>
        <taxon>Chaetocerotales</taxon>
        <taxon>Chaetocerotaceae</taxon>
        <taxon>Chaetoceros</taxon>
    </lineage>
</organism>
<keyword evidence="3" id="KW-1133">Transmembrane helix</keyword>
<accession>A0AAD3HAV4</accession>
<reference evidence="6 7" key="1">
    <citation type="journal article" date="2021" name="Sci. Rep.">
        <title>The genome of the diatom Chaetoceros tenuissimus carries an ancient integrated fragment of an extant virus.</title>
        <authorList>
            <person name="Hongo Y."/>
            <person name="Kimura K."/>
            <person name="Takaki Y."/>
            <person name="Yoshida Y."/>
            <person name="Baba S."/>
            <person name="Kobayashi G."/>
            <person name="Nagasaki K."/>
            <person name="Hano T."/>
            <person name="Tomaru Y."/>
        </authorList>
    </citation>
    <scope>NUCLEOTIDE SEQUENCE [LARGE SCALE GENOMIC DNA]</scope>
    <source>
        <strain evidence="6 7">NIES-3715</strain>
    </source>
</reference>
<dbReference type="CDD" id="cd05121">
    <property type="entry name" value="ABC1_ADCK3-like"/>
    <property type="match status" value="1"/>
</dbReference>
<dbReference type="InterPro" id="IPR050154">
    <property type="entry name" value="UbiB_kinase"/>
</dbReference>
<feature type="region of interest" description="Disordered" evidence="2">
    <location>
        <begin position="69"/>
        <end position="117"/>
    </location>
</feature>
<dbReference type="PANTHER" id="PTHR10566">
    <property type="entry name" value="CHAPERONE-ACTIVITY OF BC1 COMPLEX CABC1 -RELATED"/>
    <property type="match status" value="1"/>
</dbReference>
<dbReference type="AlphaFoldDB" id="A0AAD3HAV4"/>
<dbReference type="PANTHER" id="PTHR10566:SF113">
    <property type="entry name" value="PROTEIN ACTIVITY OF BC1 COMPLEX KINASE 7, CHLOROPLASTIC"/>
    <property type="match status" value="1"/>
</dbReference>
<dbReference type="GO" id="GO:0016301">
    <property type="term" value="F:kinase activity"/>
    <property type="evidence" value="ECO:0007669"/>
    <property type="project" value="UniProtKB-KW"/>
</dbReference>
<feature type="chain" id="PRO_5041980283" evidence="4">
    <location>
        <begin position="18"/>
        <end position="801"/>
    </location>
</feature>
<evidence type="ECO:0000256" key="3">
    <source>
        <dbReference type="SAM" id="Phobius"/>
    </source>
</evidence>
<keyword evidence="4" id="KW-0732">Signal</keyword>
<keyword evidence="3" id="KW-0812">Transmembrane</keyword>
<dbReference type="Proteomes" id="UP001054902">
    <property type="component" value="Unassembled WGS sequence"/>
</dbReference>
<dbReference type="Pfam" id="PF03109">
    <property type="entry name" value="ABC1"/>
    <property type="match status" value="1"/>
</dbReference>
<gene>
    <name evidence="6" type="ORF">CTEN210_13057</name>
</gene>
<sequence length="801" mass="89357">MKIESAVLSLLLTSTAAFTPSHPRILASQSPLFSLVEPVVDNKETEVEKVVKEDGVEEKAWKIIKEHTEDEKVEASSNSTVADTEAVVEEEPEAEAEAEVETKAEVPKKEEPEVKPEEPILNLSEEDLVEAIEQEAQSIVDEMTDDECEIDEEGNPADEICIDESKRTKVKKTLRNIMVKTLGLVRTGGDDDASVLKEGNEFSIIDMEGDVPEGELLERGWEERGNSNALRRNAEVWKFALSCVFKALKPKKLRKKGASEEEIMQAKTEAAEFIRNGLLKLGPSFVKLGQVVSTRTDVLPVEYTDVLKTLQDDVPGFSGKRAKEIVSKELGRPCDEVFTDFSPEPLAAASLGQVHTAFYKGKKVAIKVQRAGLKELFDVDLKNLKKLAALLDKFDPKIDGADRNWVAIYEESERLLYEEINYLNEADNAERFAKDFAGVDYVKVPGVYRDISTPRVLTMEFVESFKLTDIERVEKEGLDRELLAKRTADSFLRQIVETGYFHCDPHPGNLCVDRKGNLVFYDYGMMDELKPNVRSGFRKFCTALFAGGPMISDTDLAKNAKALVDGVEEAGVLARGADRLAVEKLARFFMRSFKDKQLGKTGSNIKTTIGTDLQTLTENNVFRFPSTFTFIFRSFASIDGIGKGLDPNYDIGKLAQPFIEKFTEDQKGYQSDAQKNFNIFKKATGLNKDDINSAITSPKKIAYIEETMRSIESGNLKIRVRSLENEKALERMELTQGRMENILLASLLINIAGIASGPIVATVGYLGAANFGFQAFMANTKIKKFDKTQAKFVQTKFVDDE</sequence>
<comment type="similarity">
    <text evidence="1">Belongs to the protein kinase superfamily. ADCK protein kinase family.</text>
</comment>
<comment type="caution">
    <text evidence="6">The sequence shown here is derived from an EMBL/GenBank/DDBJ whole genome shotgun (WGS) entry which is preliminary data.</text>
</comment>
<feature type="signal peptide" evidence="4">
    <location>
        <begin position="1"/>
        <end position="17"/>
    </location>
</feature>
<evidence type="ECO:0000259" key="5">
    <source>
        <dbReference type="Pfam" id="PF03109"/>
    </source>
</evidence>
<protein>
    <submittedName>
        <fullName evidence="6">AarF domain-containing kinase</fullName>
    </submittedName>
</protein>
<evidence type="ECO:0000256" key="4">
    <source>
        <dbReference type="SAM" id="SignalP"/>
    </source>
</evidence>
<feature type="domain" description="ABC1 atypical kinase-like" evidence="5">
    <location>
        <begin position="310"/>
        <end position="545"/>
    </location>
</feature>